<evidence type="ECO:0000313" key="3">
    <source>
        <dbReference type="EMBL" id="RUR79682.1"/>
    </source>
</evidence>
<keyword evidence="4" id="KW-1185">Reference proteome</keyword>
<feature type="domain" description="Glycosyltransferase subfamily 4-like N-terminal" evidence="2">
    <location>
        <begin position="45"/>
        <end position="194"/>
    </location>
</feature>
<dbReference type="Pfam" id="PF00534">
    <property type="entry name" value="Glycos_transf_1"/>
    <property type="match status" value="1"/>
</dbReference>
<dbReference type="OrthoDB" id="3199616at2"/>
<sequence>MNIVFVNPVGAIGGAERVLLTIFASLLNSQPDLQLHLIVGTEGPLIEAAQKLGVQVQIQTLPAAVNQLGDSALKDKNKFVTAFILLLRLIKILPGISTYLWKFHHSLSELKPDIIHSNGIKTHLLIALAKLKGVPVIWHIHDFYGSRPLMAQVLKWISATANLGIAISQAVAQDAKATLPGLPIEVIYNAVDVNYFSPILPKFASSHLPLRVGLVATFARWKGHDIFLEAAACILKAHPHLNVRFCIVGGAIYKTHGSQFSEQELTDKALHLGIADKVDFLGFQQDIAEIYRSLDIVVHASTQPEPFGLAIVEAMACGKPVIVSQAGGAAELFTHNYDAIGVPPSDSTALAAAILELLNYPKKCQIISEKARQTVTKNFSHTRLGEQIVAVYSSVLNSK</sequence>
<dbReference type="SUPFAM" id="SSF53756">
    <property type="entry name" value="UDP-Glycosyltransferase/glycogen phosphorylase"/>
    <property type="match status" value="1"/>
</dbReference>
<dbReference type="GO" id="GO:0016757">
    <property type="term" value="F:glycosyltransferase activity"/>
    <property type="evidence" value="ECO:0007669"/>
    <property type="project" value="InterPro"/>
</dbReference>
<dbReference type="Pfam" id="PF13439">
    <property type="entry name" value="Glyco_transf_4"/>
    <property type="match status" value="1"/>
</dbReference>
<dbReference type="PANTHER" id="PTHR12526:SF630">
    <property type="entry name" value="GLYCOSYLTRANSFERASE"/>
    <property type="match status" value="1"/>
</dbReference>
<dbReference type="Proteomes" id="UP000268857">
    <property type="component" value="Unassembled WGS sequence"/>
</dbReference>
<accession>A0A3S0ZTX5</accession>
<dbReference type="EMBL" id="RSCJ01000012">
    <property type="protein sequence ID" value="RUR79682.1"/>
    <property type="molecule type" value="Genomic_DNA"/>
</dbReference>
<keyword evidence="3" id="KW-0808">Transferase</keyword>
<comment type="caution">
    <text evidence="3">The sequence shown here is derived from an EMBL/GenBank/DDBJ whole genome shotgun (WGS) entry which is preliminary data.</text>
</comment>
<evidence type="ECO:0000313" key="4">
    <source>
        <dbReference type="Proteomes" id="UP000268857"/>
    </source>
</evidence>
<dbReference type="STRING" id="211165.GCA_000317285_01553"/>
<evidence type="ECO:0000259" key="2">
    <source>
        <dbReference type="Pfam" id="PF13439"/>
    </source>
</evidence>
<dbReference type="InterPro" id="IPR001296">
    <property type="entry name" value="Glyco_trans_1"/>
</dbReference>
<dbReference type="CDD" id="cd03801">
    <property type="entry name" value="GT4_PimA-like"/>
    <property type="match status" value="1"/>
</dbReference>
<dbReference type="AlphaFoldDB" id="A0A3S0ZTX5"/>
<dbReference type="PANTHER" id="PTHR12526">
    <property type="entry name" value="GLYCOSYLTRANSFERASE"/>
    <property type="match status" value="1"/>
</dbReference>
<reference evidence="3 4" key="1">
    <citation type="journal article" date="2019" name="Genome Biol. Evol.">
        <title>Day and night: Metabolic profiles and evolutionary relationships of six axenic non-marine cyanobacteria.</title>
        <authorList>
            <person name="Will S.E."/>
            <person name="Henke P."/>
            <person name="Boedeker C."/>
            <person name="Huang S."/>
            <person name="Brinkmann H."/>
            <person name="Rohde M."/>
            <person name="Jarek M."/>
            <person name="Friedl T."/>
            <person name="Seufert S."/>
            <person name="Schumacher M."/>
            <person name="Overmann J."/>
            <person name="Neumann-Schaal M."/>
            <person name="Petersen J."/>
        </authorList>
    </citation>
    <scope>NUCLEOTIDE SEQUENCE [LARGE SCALE GENOMIC DNA]</scope>
    <source>
        <strain evidence="3 4">PCC 6912</strain>
    </source>
</reference>
<feature type="domain" description="Glycosyl transferase family 1" evidence="1">
    <location>
        <begin position="212"/>
        <end position="373"/>
    </location>
</feature>
<dbReference type="InterPro" id="IPR028098">
    <property type="entry name" value="Glyco_trans_4-like_N"/>
</dbReference>
<gene>
    <name evidence="3" type="primary">csp2G</name>
    <name evidence="3" type="ORF">PCC6912_32180</name>
</gene>
<proteinExistence type="predicted"/>
<dbReference type="Gene3D" id="3.40.50.2000">
    <property type="entry name" value="Glycogen Phosphorylase B"/>
    <property type="match status" value="2"/>
</dbReference>
<protein>
    <submittedName>
        <fullName evidence="3">Glycosyl transferase</fullName>
    </submittedName>
</protein>
<evidence type="ECO:0000259" key="1">
    <source>
        <dbReference type="Pfam" id="PF00534"/>
    </source>
</evidence>
<organism evidence="3 4">
    <name type="scientific">Chlorogloeopsis fritschii PCC 6912</name>
    <dbReference type="NCBI Taxonomy" id="211165"/>
    <lineage>
        <taxon>Bacteria</taxon>
        <taxon>Bacillati</taxon>
        <taxon>Cyanobacteriota</taxon>
        <taxon>Cyanophyceae</taxon>
        <taxon>Nostocales</taxon>
        <taxon>Chlorogloeopsidaceae</taxon>
        <taxon>Chlorogloeopsis</taxon>
    </lineage>
</organism>
<name>A0A3S0ZTX5_CHLFR</name>
<dbReference type="RefSeq" id="WP_016877364.1">
    <property type="nucleotide sequence ID" value="NZ_AJLN01000051.1"/>
</dbReference>